<organism evidence="1">
    <name type="scientific">Triticum urartu</name>
    <name type="common">Red wild einkorn</name>
    <name type="synonym">Crithodium urartu</name>
    <dbReference type="NCBI Taxonomy" id="4572"/>
    <lineage>
        <taxon>Eukaryota</taxon>
        <taxon>Viridiplantae</taxon>
        <taxon>Streptophyta</taxon>
        <taxon>Embryophyta</taxon>
        <taxon>Tracheophyta</taxon>
        <taxon>Spermatophyta</taxon>
        <taxon>Magnoliopsida</taxon>
        <taxon>Liliopsida</taxon>
        <taxon>Poales</taxon>
        <taxon>Poaceae</taxon>
        <taxon>BOP clade</taxon>
        <taxon>Pooideae</taxon>
        <taxon>Triticodae</taxon>
        <taxon>Triticeae</taxon>
        <taxon>Triticinae</taxon>
        <taxon>Triticum</taxon>
    </lineage>
</organism>
<accession>M7Z7X3</accession>
<proteinExistence type="predicted"/>
<reference evidence="1" key="1">
    <citation type="journal article" date="2013" name="Nature">
        <title>Draft genome of the wheat A-genome progenitor Triticum urartu.</title>
        <authorList>
            <person name="Ling H.Q."/>
            <person name="Zhao S."/>
            <person name="Liu D."/>
            <person name="Wang J."/>
            <person name="Sun H."/>
            <person name="Zhang C."/>
            <person name="Fan H."/>
            <person name="Li D."/>
            <person name="Dong L."/>
            <person name="Tao Y."/>
            <person name="Gao C."/>
            <person name="Wu H."/>
            <person name="Li Y."/>
            <person name="Cui Y."/>
            <person name="Guo X."/>
            <person name="Zheng S."/>
            <person name="Wang B."/>
            <person name="Yu K."/>
            <person name="Liang Q."/>
            <person name="Yang W."/>
            <person name="Lou X."/>
            <person name="Chen J."/>
            <person name="Feng M."/>
            <person name="Jian J."/>
            <person name="Zhang X."/>
            <person name="Luo G."/>
            <person name="Jiang Y."/>
            <person name="Liu J."/>
            <person name="Wang Z."/>
            <person name="Sha Y."/>
            <person name="Zhang B."/>
            <person name="Wu H."/>
            <person name="Tang D."/>
            <person name="Shen Q."/>
            <person name="Xue P."/>
            <person name="Zou S."/>
            <person name="Wang X."/>
            <person name="Liu X."/>
            <person name="Wang F."/>
            <person name="Yang Y."/>
            <person name="An X."/>
            <person name="Dong Z."/>
            <person name="Zhang K."/>
            <person name="Zhang X."/>
            <person name="Luo M.C."/>
            <person name="Dvorak J."/>
            <person name="Tong Y."/>
            <person name="Wang J."/>
            <person name="Yang H."/>
            <person name="Li Z."/>
            <person name="Wang D."/>
            <person name="Zhang A."/>
            <person name="Wang J."/>
        </authorList>
    </citation>
    <scope>NUCLEOTIDE SEQUENCE</scope>
</reference>
<gene>
    <name evidence="1" type="ORF">TRIUR3_25468</name>
</gene>
<name>M7Z7X3_TRIUA</name>
<evidence type="ECO:0000313" key="1">
    <source>
        <dbReference type="EMBL" id="EMS59308.1"/>
    </source>
</evidence>
<sequence length="127" mass="13535">MTGGFSQCAGCLGQPFRGIQHIGGFKAGPGRRLVSVVDGLGSALAFQRGEVGRPACVGRKGHEQEGDALEILDCITKCSRVGESLGLPSNRGWRGETAAPDGARHDVPMRIIFREIKMLKTKDTKTV</sequence>
<dbReference type="EMBL" id="KD122426">
    <property type="protein sequence ID" value="EMS59308.1"/>
    <property type="molecule type" value="Genomic_DNA"/>
</dbReference>
<dbReference type="AlphaFoldDB" id="M7Z7X3"/>
<protein>
    <submittedName>
        <fullName evidence="1">Uncharacterized protein</fullName>
    </submittedName>
</protein>